<accession>G0PEW1</accession>
<protein>
    <submittedName>
        <fullName evidence="1">Uncharacterized protein</fullName>
    </submittedName>
</protein>
<evidence type="ECO:0000313" key="1">
    <source>
        <dbReference type="EMBL" id="EGT53365.1"/>
    </source>
</evidence>
<dbReference type="EMBL" id="GL380332">
    <property type="protein sequence ID" value="EGT53365.1"/>
    <property type="molecule type" value="Genomic_DNA"/>
</dbReference>
<gene>
    <name evidence="1" type="ORF">CAEBREN_25300</name>
</gene>
<evidence type="ECO:0000313" key="2">
    <source>
        <dbReference type="Proteomes" id="UP000008068"/>
    </source>
</evidence>
<dbReference type="AlphaFoldDB" id="G0PEW1"/>
<sequence>MSVTVEVVDEESQVVLVSSNNPETPGDNVDEVKVHEAPKSEIKTKIGKQIAHTPTEEKKARRFDDVVVEKGRFSFLEFFPNVL</sequence>
<reference evidence="2" key="1">
    <citation type="submission" date="2011-07" db="EMBL/GenBank/DDBJ databases">
        <authorList>
            <consortium name="Caenorhabditis brenneri Sequencing and Analysis Consortium"/>
            <person name="Wilson R.K."/>
        </authorList>
    </citation>
    <scope>NUCLEOTIDE SEQUENCE [LARGE SCALE GENOMIC DNA]</scope>
    <source>
        <strain evidence="2">PB2801</strain>
    </source>
</reference>
<dbReference type="HOGENOM" id="CLU_2544611_0_0_1"/>
<keyword evidence="2" id="KW-1185">Reference proteome</keyword>
<name>G0PEW1_CAEBE</name>
<organism evidence="2">
    <name type="scientific">Caenorhabditis brenneri</name>
    <name type="common">Nematode worm</name>
    <dbReference type="NCBI Taxonomy" id="135651"/>
    <lineage>
        <taxon>Eukaryota</taxon>
        <taxon>Metazoa</taxon>
        <taxon>Ecdysozoa</taxon>
        <taxon>Nematoda</taxon>
        <taxon>Chromadorea</taxon>
        <taxon>Rhabditida</taxon>
        <taxon>Rhabditina</taxon>
        <taxon>Rhabditomorpha</taxon>
        <taxon>Rhabditoidea</taxon>
        <taxon>Rhabditidae</taxon>
        <taxon>Peloderinae</taxon>
        <taxon>Caenorhabditis</taxon>
    </lineage>
</organism>
<dbReference type="InParanoid" id="G0PEW1"/>
<dbReference type="Proteomes" id="UP000008068">
    <property type="component" value="Unassembled WGS sequence"/>
</dbReference>
<proteinExistence type="predicted"/>